<dbReference type="RefSeq" id="XP_003649363.1">
    <property type="nucleotide sequence ID" value="XM_003649315.1"/>
</dbReference>
<evidence type="ECO:0000259" key="10">
    <source>
        <dbReference type="PROSITE" id="PS50011"/>
    </source>
</evidence>
<dbReference type="InterPro" id="IPR011009">
    <property type="entry name" value="Kinase-like_dom_sf"/>
</dbReference>
<dbReference type="EMBL" id="CP003009">
    <property type="protein sequence ID" value="AEO63027.1"/>
    <property type="molecule type" value="Genomic_DNA"/>
</dbReference>
<organism evidence="11 12">
    <name type="scientific">Thermothielavioides terrestris (strain ATCC 38088 / NRRL 8126)</name>
    <name type="common">Thielavia terrestris</name>
    <dbReference type="NCBI Taxonomy" id="578455"/>
    <lineage>
        <taxon>Eukaryota</taxon>
        <taxon>Fungi</taxon>
        <taxon>Dikarya</taxon>
        <taxon>Ascomycota</taxon>
        <taxon>Pezizomycotina</taxon>
        <taxon>Sordariomycetes</taxon>
        <taxon>Sordariomycetidae</taxon>
        <taxon>Sordariales</taxon>
        <taxon>Chaetomiaceae</taxon>
        <taxon>Thermothielavioides</taxon>
        <taxon>Thermothielavioides terrestris</taxon>
    </lineage>
</organism>
<evidence type="ECO:0000256" key="3">
    <source>
        <dbReference type="ARBA" id="ARBA00022679"/>
    </source>
</evidence>
<dbReference type="Gene3D" id="1.10.510.10">
    <property type="entry name" value="Transferase(Phosphotransferase) domain 1"/>
    <property type="match status" value="1"/>
</dbReference>
<gene>
    <name evidence="11" type="ORF">THITE_154514</name>
</gene>
<dbReference type="InterPro" id="IPR000719">
    <property type="entry name" value="Prot_kinase_dom"/>
</dbReference>
<evidence type="ECO:0000256" key="9">
    <source>
        <dbReference type="SAM" id="MobiDB-lite"/>
    </source>
</evidence>
<feature type="compositionally biased region" description="Basic and acidic residues" evidence="9">
    <location>
        <begin position="8"/>
        <end position="24"/>
    </location>
</feature>
<keyword evidence="6" id="KW-0067">ATP-binding</keyword>
<keyword evidence="2" id="KW-0723">Serine/threonine-protein kinase</keyword>
<dbReference type="AlphaFoldDB" id="G2QVP6"/>
<dbReference type="HOGENOM" id="CLU_021323_0_0_1"/>
<proteinExistence type="predicted"/>
<dbReference type="InterPro" id="IPR053235">
    <property type="entry name" value="Ser_Thr_kinase"/>
</dbReference>
<dbReference type="STRING" id="578455.G2QVP6"/>
<feature type="domain" description="Protein kinase" evidence="10">
    <location>
        <begin position="326"/>
        <end position="586"/>
    </location>
</feature>
<dbReference type="GO" id="GO:0005524">
    <property type="term" value="F:ATP binding"/>
    <property type="evidence" value="ECO:0007669"/>
    <property type="project" value="UniProtKB-KW"/>
</dbReference>
<dbReference type="OrthoDB" id="1668230at2759"/>
<evidence type="ECO:0000256" key="1">
    <source>
        <dbReference type="ARBA" id="ARBA00012513"/>
    </source>
</evidence>
<evidence type="ECO:0000313" key="12">
    <source>
        <dbReference type="Proteomes" id="UP000008181"/>
    </source>
</evidence>
<reference evidence="11 12" key="1">
    <citation type="journal article" date="2011" name="Nat. Biotechnol.">
        <title>Comparative genomic analysis of the thermophilic biomass-degrading fungi Myceliophthora thermophila and Thielavia terrestris.</title>
        <authorList>
            <person name="Berka R.M."/>
            <person name="Grigoriev I.V."/>
            <person name="Otillar R."/>
            <person name="Salamov A."/>
            <person name="Grimwood J."/>
            <person name="Reid I."/>
            <person name="Ishmael N."/>
            <person name="John T."/>
            <person name="Darmond C."/>
            <person name="Moisan M.-C."/>
            <person name="Henrissat B."/>
            <person name="Coutinho P.M."/>
            <person name="Lombard V."/>
            <person name="Natvig D.O."/>
            <person name="Lindquist E."/>
            <person name="Schmutz J."/>
            <person name="Lucas S."/>
            <person name="Harris P."/>
            <person name="Powlowski J."/>
            <person name="Bellemare A."/>
            <person name="Taylor D."/>
            <person name="Butler G."/>
            <person name="de Vries R.P."/>
            <person name="Allijn I.E."/>
            <person name="van den Brink J."/>
            <person name="Ushinsky S."/>
            <person name="Storms R."/>
            <person name="Powell A.J."/>
            <person name="Paulsen I.T."/>
            <person name="Elbourne L.D.H."/>
            <person name="Baker S.E."/>
            <person name="Magnuson J."/>
            <person name="LaBoissiere S."/>
            <person name="Clutterbuck A.J."/>
            <person name="Martinez D."/>
            <person name="Wogulis M."/>
            <person name="de Leon A.L."/>
            <person name="Rey M.W."/>
            <person name="Tsang A."/>
        </authorList>
    </citation>
    <scope>NUCLEOTIDE SEQUENCE [LARGE SCALE GENOMIC DNA]</scope>
    <source>
        <strain evidence="12">ATCC 38088 / NRRL 8126</strain>
    </source>
</reference>
<keyword evidence="4" id="KW-0547">Nucleotide-binding</keyword>
<dbReference type="eggNOG" id="KOG0590">
    <property type="taxonomic scope" value="Eukaryota"/>
</dbReference>
<evidence type="ECO:0000256" key="7">
    <source>
        <dbReference type="ARBA" id="ARBA00047899"/>
    </source>
</evidence>
<feature type="region of interest" description="Disordered" evidence="9">
    <location>
        <begin position="205"/>
        <end position="229"/>
    </location>
</feature>
<keyword evidence="12" id="KW-1185">Reference proteome</keyword>
<dbReference type="SUPFAM" id="SSF56112">
    <property type="entry name" value="Protein kinase-like (PK-like)"/>
    <property type="match status" value="1"/>
</dbReference>
<comment type="catalytic activity">
    <reaction evidence="8">
        <text>L-seryl-[protein] + ATP = O-phospho-L-seryl-[protein] + ADP + H(+)</text>
        <dbReference type="Rhea" id="RHEA:17989"/>
        <dbReference type="Rhea" id="RHEA-COMP:9863"/>
        <dbReference type="Rhea" id="RHEA-COMP:11604"/>
        <dbReference type="ChEBI" id="CHEBI:15378"/>
        <dbReference type="ChEBI" id="CHEBI:29999"/>
        <dbReference type="ChEBI" id="CHEBI:30616"/>
        <dbReference type="ChEBI" id="CHEBI:83421"/>
        <dbReference type="ChEBI" id="CHEBI:456216"/>
        <dbReference type="EC" id="2.7.11.1"/>
    </reaction>
</comment>
<protein>
    <recommendedName>
        <fullName evidence="1">non-specific serine/threonine protein kinase</fullName>
        <ecNumber evidence="1">2.7.11.1</ecNumber>
    </recommendedName>
</protein>
<evidence type="ECO:0000256" key="5">
    <source>
        <dbReference type="ARBA" id="ARBA00022777"/>
    </source>
</evidence>
<evidence type="ECO:0000256" key="2">
    <source>
        <dbReference type="ARBA" id="ARBA00022527"/>
    </source>
</evidence>
<feature type="region of interest" description="Disordered" evidence="9">
    <location>
        <begin position="1"/>
        <end position="31"/>
    </location>
</feature>
<dbReference type="PROSITE" id="PS50011">
    <property type="entry name" value="PROTEIN_KINASE_DOM"/>
    <property type="match status" value="1"/>
</dbReference>
<dbReference type="Pfam" id="PF00069">
    <property type="entry name" value="Pkinase"/>
    <property type="match status" value="1"/>
</dbReference>
<keyword evidence="5" id="KW-0418">Kinase</keyword>
<name>G2QVP6_THETT</name>
<dbReference type="PANTHER" id="PTHR24361:SF433">
    <property type="entry name" value="PROTEIN KINASE DOMAIN-CONTAINING PROTEIN"/>
    <property type="match status" value="1"/>
</dbReference>
<dbReference type="PANTHER" id="PTHR24361">
    <property type="entry name" value="MITOGEN-ACTIVATED KINASE KINASE KINASE"/>
    <property type="match status" value="1"/>
</dbReference>
<dbReference type="EC" id="2.7.11.1" evidence="1"/>
<dbReference type="SMART" id="SM00220">
    <property type="entry name" value="S_TKc"/>
    <property type="match status" value="1"/>
</dbReference>
<keyword evidence="3" id="KW-0808">Transferase</keyword>
<sequence length="597" mass="64941">MPVQGVPDDDKPEQQEAKAKRGLEGEGQDTLATPANLPVAELMETFTNVSLTTSPDARLILACSRPPEGETSAVIRLPHSVGGWDMVGVVQRTVDVDFALVIPFSIPHPHRPPEILHGQAQCRIYYDPSSDDCLLVNESPGPIYLTDLGPSGGKTRLSPTQRRMVSPGLWRISVGDGGDIRRHLVDLLLVRRQFVVDIAEAPRDTPTSAKRLASGDEEEPATKRQRREADVSEILLVPTVSGGAGLPNISGLNAITSSPNAAVLTTAATPGRQVIRKHGASVLDLLDGEIAIIKTTQPKNPEMKAAPLPVVSSRTSSASSPATYELGRFGSIADSRSSSVFVAQHSEIAERIVAKIVRYEGKTANDLASCARRWRTEKSFLEKLRHRNIVSLKAFDGRIFALYIERLPPSLHRGMHSPFHPSDAAVILRDALSALAYLETQQIVHNDIKPANIAYSPQRGAVLLDFEMARFVHDNGPVGGTPWYIPPEFAENGMRGAPGDMWALGITMLYVLGKISLPEKAVAGWMIHQVANKHGTAYRQMMAWVDSVTLVRQRLNREDSTERVVDRMLEQNPGSRIRASQASVTLISGGKDVAKGS</sequence>
<evidence type="ECO:0000256" key="4">
    <source>
        <dbReference type="ARBA" id="ARBA00022741"/>
    </source>
</evidence>
<comment type="catalytic activity">
    <reaction evidence="7">
        <text>L-threonyl-[protein] + ATP = O-phospho-L-threonyl-[protein] + ADP + H(+)</text>
        <dbReference type="Rhea" id="RHEA:46608"/>
        <dbReference type="Rhea" id="RHEA-COMP:11060"/>
        <dbReference type="Rhea" id="RHEA-COMP:11605"/>
        <dbReference type="ChEBI" id="CHEBI:15378"/>
        <dbReference type="ChEBI" id="CHEBI:30013"/>
        <dbReference type="ChEBI" id="CHEBI:30616"/>
        <dbReference type="ChEBI" id="CHEBI:61977"/>
        <dbReference type="ChEBI" id="CHEBI:456216"/>
        <dbReference type="EC" id="2.7.11.1"/>
    </reaction>
</comment>
<dbReference type="GO" id="GO:0005737">
    <property type="term" value="C:cytoplasm"/>
    <property type="evidence" value="ECO:0007669"/>
    <property type="project" value="TreeGrafter"/>
</dbReference>
<accession>G2QVP6</accession>
<dbReference type="GeneID" id="11515901"/>
<evidence type="ECO:0000256" key="8">
    <source>
        <dbReference type="ARBA" id="ARBA00048679"/>
    </source>
</evidence>
<evidence type="ECO:0000256" key="6">
    <source>
        <dbReference type="ARBA" id="ARBA00022840"/>
    </source>
</evidence>
<evidence type="ECO:0000313" key="11">
    <source>
        <dbReference type="EMBL" id="AEO63027.1"/>
    </source>
</evidence>
<dbReference type="GO" id="GO:0004674">
    <property type="term" value="F:protein serine/threonine kinase activity"/>
    <property type="evidence" value="ECO:0007669"/>
    <property type="project" value="UniProtKB-KW"/>
</dbReference>
<dbReference type="Proteomes" id="UP000008181">
    <property type="component" value="Chromosome 1"/>
</dbReference>
<dbReference type="KEGG" id="ttt:THITE_154514"/>